<evidence type="ECO:0000256" key="7">
    <source>
        <dbReference type="ARBA" id="ARBA00023065"/>
    </source>
</evidence>
<keyword evidence="2 9" id="KW-0813">Transport</keyword>
<dbReference type="InterPro" id="IPR004131">
    <property type="entry name" value="PPase-energised_H-pump"/>
</dbReference>
<evidence type="ECO:0000256" key="1">
    <source>
        <dbReference type="ARBA" id="ARBA00004127"/>
    </source>
</evidence>
<dbReference type="GO" id="GO:0030955">
    <property type="term" value="F:potassium ion binding"/>
    <property type="evidence" value="ECO:0007669"/>
    <property type="project" value="UniProtKB-UniRule"/>
</dbReference>
<dbReference type="HAMAP" id="MF_01129">
    <property type="entry name" value="PPase_energized_pump"/>
    <property type="match status" value="1"/>
</dbReference>
<dbReference type="Proteomes" id="UP000294682">
    <property type="component" value="Unassembled WGS sequence"/>
</dbReference>
<evidence type="ECO:0000256" key="3">
    <source>
        <dbReference type="ARBA" id="ARBA00022692"/>
    </source>
</evidence>
<evidence type="ECO:0000256" key="6">
    <source>
        <dbReference type="ARBA" id="ARBA00022989"/>
    </source>
</evidence>
<feature type="transmembrane region" description="Helical" evidence="9">
    <location>
        <begin position="253"/>
        <end position="274"/>
    </location>
</feature>
<feature type="transmembrane region" description="Helical" evidence="9">
    <location>
        <begin position="280"/>
        <end position="301"/>
    </location>
</feature>
<dbReference type="GO" id="GO:0012505">
    <property type="term" value="C:endomembrane system"/>
    <property type="evidence" value="ECO:0007669"/>
    <property type="project" value="UniProtKB-SubCell"/>
</dbReference>
<keyword evidence="9" id="KW-0739">Sodium transport</keyword>
<dbReference type="PANTHER" id="PTHR31998">
    <property type="entry name" value="K(+)-INSENSITIVE PYROPHOSPHATE-ENERGIZED PROTON PUMP"/>
    <property type="match status" value="1"/>
</dbReference>
<reference evidence="10 11" key="1">
    <citation type="submission" date="2019-03" db="EMBL/GenBank/DDBJ databases">
        <title>Genomic Encyclopedia of Type Strains, Phase IV (KMG-IV): sequencing the most valuable type-strain genomes for metagenomic binning, comparative biology and taxonomic classification.</title>
        <authorList>
            <person name="Goeker M."/>
        </authorList>
    </citation>
    <scope>NUCLEOTIDE SEQUENCE [LARGE SCALE GENOMIC DNA]</scope>
    <source>
        <strain evidence="10 11">DSM 100433</strain>
    </source>
</reference>
<feature type="transmembrane region" description="Helical" evidence="9">
    <location>
        <begin position="83"/>
        <end position="103"/>
    </location>
</feature>
<keyword evidence="3 9" id="KW-0812">Transmembrane</keyword>
<dbReference type="EC" id="7.2.3.1" evidence="9"/>
<protein>
    <recommendedName>
        <fullName evidence="9">Putative K(+)-stimulated pyrophosphate-energized sodium pump</fullName>
        <ecNumber evidence="9">7.2.3.1</ecNumber>
    </recommendedName>
    <alternativeName>
        <fullName evidence="9">Membrane-bound sodium-translocating pyrophosphatase</fullName>
    </alternativeName>
    <alternativeName>
        <fullName evidence="9">Pyrophosphate-energized inorganic pyrophosphatase</fullName>
        <shortName evidence="9">Na(+)-PPase</shortName>
    </alternativeName>
</protein>
<feature type="transmembrane region" description="Helical" evidence="9">
    <location>
        <begin position="592"/>
        <end position="610"/>
    </location>
</feature>
<evidence type="ECO:0000256" key="4">
    <source>
        <dbReference type="ARBA" id="ARBA00022842"/>
    </source>
</evidence>
<evidence type="ECO:0000256" key="9">
    <source>
        <dbReference type="HAMAP-Rule" id="MF_01129"/>
    </source>
</evidence>
<comment type="subcellular location">
    <subcellularLocation>
        <location evidence="9">Cell membrane</location>
        <topology evidence="9">Multi-pass membrane protein</topology>
    </subcellularLocation>
    <subcellularLocation>
        <location evidence="1">Endomembrane system</location>
        <topology evidence="1">Multi-pass membrane protein</topology>
    </subcellularLocation>
</comment>
<dbReference type="OrthoDB" id="9808652at2"/>
<dbReference type="AlphaFoldDB" id="A0A9X8ULB3"/>
<comment type="activity regulation">
    <text evidence="9">Requires K(+) for maximal activity.</text>
</comment>
<comment type="function">
    <text evidence="9">Sodium pump that utilizes the energy of pyrophosphate hydrolysis as the driving force for Na(+) movement across the membrane.</text>
</comment>
<keyword evidence="8 9" id="KW-0472">Membrane</keyword>
<feature type="transmembrane region" description="Helical" evidence="9">
    <location>
        <begin position="339"/>
        <end position="362"/>
    </location>
</feature>
<comment type="caution">
    <text evidence="9">Lacks conserved residue(s) required for the propagation of feature annotation.</text>
</comment>
<dbReference type="GO" id="GO:0004427">
    <property type="term" value="F:inorganic diphosphate phosphatase activity"/>
    <property type="evidence" value="ECO:0007669"/>
    <property type="project" value="UniProtKB-UniRule"/>
</dbReference>
<dbReference type="GO" id="GO:0000287">
    <property type="term" value="F:magnesium ion binding"/>
    <property type="evidence" value="ECO:0007669"/>
    <property type="project" value="UniProtKB-UniRule"/>
</dbReference>
<dbReference type="PIRSF" id="PIRSF001265">
    <property type="entry name" value="H+-PPase"/>
    <property type="match status" value="1"/>
</dbReference>
<comment type="subunit">
    <text evidence="9">Homodimer.</text>
</comment>
<feature type="transmembrane region" description="Helical" evidence="9">
    <location>
        <begin position="423"/>
        <end position="442"/>
    </location>
</feature>
<evidence type="ECO:0000313" key="11">
    <source>
        <dbReference type="Proteomes" id="UP000294682"/>
    </source>
</evidence>
<keyword evidence="6 9" id="KW-1133">Transmembrane helix</keyword>
<keyword evidence="11" id="KW-1185">Reference proteome</keyword>
<keyword evidence="7 9" id="KW-0406">Ion transport</keyword>
<feature type="transmembrane region" description="Helical" evidence="9">
    <location>
        <begin position="54"/>
        <end position="77"/>
    </location>
</feature>
<dbReference type="NCBIfam" id="NF001954">
    <property type="entry name" value="PRK00733.2-2"/>
    <property type="match status" value="1"/>
</dbReference>
<feature type="transmembrane region" description="Helical" evidence="9">
    <location>
        <begin position="383"/>
        <end position="411"/>
    </location>
</feature>
<feature type="transmembrane region" description="Helical" evidence="9">
    <location>
        <begin position="486"/>
        <end position="505"/>
    </location>
</feature>
<name>A0A9X8ULB3_9FIRM</name>
<dbReference type="GO" id="GO:0005886">
    <property type="term" value="C:plasma membrane"/>
    <property type="evidence" value="ECO:0007669"/>
    <property type="project" value="UniProtKB-SubCell"/>
</dbReference>
<comment type="similarity">
    <text evidence="9">Belongs to the H(+)-translocating pyrophosphatase (TC 3.A.10) family. K(+)-stimulated subfamily.</text>
</comment>
<keyword evidence="9" id="KW-0630">Potassium</keyword>
<evidence type="ECO:0000256" key="8">
    <source>
        <dbReference type="ARBA" id="ARBA00023136"/>
    </source>
</evidence>
<dbReference type="RefSeq" id="WP_117507661.1">
    <property type="nucleotide sequence ID" value="NZ_SLUK01000001.1"/>
</dbReference>
<proteinExistence type="inferred from homology"/>
<gene>
    <name evidence="9" type="primary">hppA</name>
    <name evidence="10" type="ORF">EDD78_101236</name>
</gene>
<feature type="transmembrane region" description="Helical" evidence="9">
    <location>
        <begin position="525"/>
        <end position="544"/>
    </location>
</feature>
<feature type="transmembrane region" description="Helical" evidence="9">
    <location>
        <begin position="313"/>
        <end position="333"/>
    </location>
</feature>
<dbReference type="GO" id="GO:0006814">
    <property type="term" value="P:sodium ion transport"/>
    <property type="evidence" value="ECO:0007669"/>
    <property type="project" value="UniProtKB-UniRule"/>
</dbReference>
<feature type="transmembrane region" description="Helical" evidence="9">
    <location>
        <begin position="616"/>
        <end position="635"/>
    </location>
</feature>
<evidence type="ECO:0000313" key="10">
    <source>
        <dbReference type="EMBL" id="TCL45254.1"/>
    </source>
</evidence>
<keyword evidence="9" id="KW-1003">Cell membrane</keyword>
<sequence>MSLTILAPAGSILALLFALYLARRVLKADQGTDLMKKISGAVQQGANAYLKRQYMGVLIFFVVMFVVLLILAMSGFLTMFVPFAFVTGGFFSGLSGFIGMKIATAANSRTANSARHSLNSGLRVAFSAGAVMGFVVVGLGLFDISFWYYFLKFWYSNPAHLVLAAGQALEDAQVQAITSAMLTFGMGASSMALFARVGGGIFTKAADVGADLVGKVEVGIPEDDPRNPAVIADNVGDNVGDVAGMGADLYESYVGSIISTGALAVAAGLGFHGVTIPMEMAAIGILASIIGSFFVSTKEGASQKNLLSALRRGVWISAGLIAIVAFPLIYFGLGSQYIGLYFAILSGLCAGILIGVVTEYYTSDSYKPTRKLAGSSLTGPATIIISGLSLGMLSTVLPVLIVGVSVLVSYYVSGGGADFNMGLYGIGLSAVGMLSTLGITLATDAYGPVADNAGGIAEMAHLGEEVRERTDALDSLGNTTAATGKGFAIGSAALTALALIASYIAEIKVLAPDFVFDLSITNPTVLVGLFVGGALPFLFAALTMESVGKVAQSIVVEVRRQFKEITGLMDGKVDPDYAKCVDICTRSAQHEMILPALLAVAAPIIVGLVLGVNGVAGMLAGATVTGFILAVMMANSGGAWDNAKKYIEGGAHGGKGSEAHKAAVVGDTVGDPFKDTSGPSINILIKLLSMVSIVFASLVVAFSIF</sequence>
<evidence type="ECO:0000256" key="2">
    <source>
        <dbReference type="ARBA" id="ARBA00022448"/>
    </source>
</evidence>
<comment type="caution">
    <text evidence="10">The sequence shown here is derived from an EMBL/GenBank/DDBJ whole genome shotgun (WGS) entry which is preliminary data.</text>
</comment>
<dbReference type="NCBIfam" id="NF001960">
    <property type="entry name" value="PRK00733.3-5"/>
    <property type="match status" value="1"/>
</dbReference>
<feature type="transmembrane region" description="Helical" evidence="9">
    <location>
        <begin position="176"/>
        <end position="195"/>
    </location>
</feature>
<evidence type="ECO:0000256" key="5">
    <source>
        <dbReference type="ARBA" id="ARBA00022967"/>
    </source>
</evidence>
<accession>A0A9X8ULB3</accession>
<feature type="transmembrane region" description="Helical" evidence="9">
    <location>
        <begin position="683"/>
        <end position="704"/>
    </location>
</feature>
<comment type="catalytic activity">
    <reaction evidence="9">
        <text>Na(+)(in) + diphosphate + H2O = Na(+)(out) + 2 phosphate + H(+)</text>
        <dbReference type="Rhea" id="RHEA:57884"/>
        <dbReference type="ChEBI" id="CHEBI:15377"/>
        <dbReference type="ChEBI" id="CHEBI:15378"/>
        <dbReference type="ChEBI" id="CHEBI:29101"/>
        <dbReference type="ChEBI" id="CHEBI:33019"/>
        <dbReference type="ChEBI" id="CHEBI:43474"/>
        <dbReference type="EC" id="7.2.3.1"/>
    </reaction>
</comment>
<feature type="site" description="Determinant of potassium dependence" evidence="9">
    <location>
        <position position="481"/>
    </location>
</feature>
<feature type="transmembrane region" description="Helical" evidence="9">
    <location>
        <begin position="124"/>
        <end position="150"/>
    </location>
</feature>
<dbReference type="NCBIfam" id="TIGR01104">
    <property type="entry name" value="V_PPase"/>
    <property type="match status" value="1"/>
</dbReference>
<organism evidence="10 11">
    <name type="scientific">Harryflintia acetispora</name>
    <dbReference type="NCBI Taxonomy" id="1849041"/>
    <lineage>
        <taxon>Bacteria</taxon>
        <taxon>Bacillati</taxon>
        <taxon>Bacillota</taxon>
        <taxon>Clostridia</taxon>
        <taxon>Eubacteriales</taxon>
        <taxon>Oscillospiraceae</taxon>
        <taxon>Harryflintia</taxon>
    </lineage>
</organism>
<feature type="transmembrane region" description="Helical" evidence="9">
    <location>
        <begin position="6"/>
        <end position="26"/>
    </location>
</feature>
<keyword evidence="9" id="KW-0915">Sodium</keyword>
<dbReference type="EMBL" id="SLUK01000001">
    <property type="protein sequence ID" value="TCL45254.1"/>
    <property type="molecule type" value="Genomic_DNA"/>
</dbReference>
<dbReference type="GO" id="GO:0009678">
    <property type="term" value="F:diphosphate hydrolysis-driven proton transmembrane transporter activity"/>
    <property type="evidence" value="ECO:0007669"/>
    <property type="project" value="UniProtKB-UniRule"/>
</dbReference>
<dbReference type="Pfam" id="PF03030">
    <property type="entry name" value="H_PPase"/>
    <property type="match status" value="1"/>
</dbReference>
<keyword evidence="4 9" id="KW-0460">Magnesium</keyword>
<keyword evidence="5 9" id="KW-1278">Translocase</keyword>
<comment type="cofactor">
    <cofactor evidence="9">
        <name>Mg(2+)</name>
        <dbReference type="ChEBI" id="CHEBI:18420"/>
    </cofactor>
</comment>